<evidence type="ECO:0000313" key="2">
    <source>
        <dbReference type="EMBL" id="MEQ2186737.1"/>
    </source>
</evidence>
<evidence type="ECO:0000256" key="1">
    <source>
        <dbReference type="SAM" id="MobiDB-lite"/>
    </source>
</evidence>
<dbReference type="Proteomes" id="UP001476798">
    <property type="component" value="Unassembled WGS sequence"/>
</dbReference>
<evidence type="ECO:0000313" key="3">
    <source>
        <dbReference type="Proteomes" id="UP001476798"/>
    </source>
</evidence>
<dbReference type="PRINTS" id="PR01217">
    <property type="entry name" value="PRICHEXTENSN"/>
</dbReference>
<protein>
    <submittedName>
        <fullName evidence="2">Uncharacterized protein</fullName>
    </submittedName>
</protein>
<name>A0ABV0PTA4_9TELE</name>
<feature type="compositionally biased region" description="Basic and acidic residues" evidence="1">
    <location>
        <begin position="149"/>
        <end position="167"/>
    </location>
</feature>
<proteinExistence type="predicted"/>
<keyword evidence="3" id="KW-1185">Reference proteome</keyword>
<sequence length="310" mass="34306">MSVDAFCIQGFSTKICNSECERKDKQQWTSYTHSQSPCILYTPRSRRRYPLGATNPWTQEVVPFPPGAETGRQRRHRPDPGDPGLAPAPPRRTQSPTTPIHLRRGGYVQKRGPYGSKQPANRSRPRTEQSRPPNELRSQPHESPTPSEPQHEPPHRATLNKDTDIEHIPLNPNATNPLPHRGTPPQVNSMAEKPMKPHPHNASSTHSPALRTPAAPPPHIAPQGKGPAQLHPRPLAQQGRPHRAPHHDGTNSSTKRSQASSRHTGPVTPTTPPSATKNTTSLQRPPREKHYPAQLHRHRPADPNAGDPTP</sequence>
<organism evidence="2 3">
    <name type="scientific">Goodea atripinnis</name>
    <dbReference type="NCBI Taxonomy" id="208336"/>
    <lineage>
        <taxon>Eukaryota</taxon>
        <taxon>Metazoa</taxon>
        <taxon>Chordata</taxon>
        <taxon>Craniata</taxon>
        <taxon>Vertebrata</taxon>
        <taxon>Euteleostomi</taxon>
        <taxon>Actinopterygii</taxon>
        <taxon>Neopterygii</taxon>
        <taxon>Teleostei</taxon>
        <taxon>Neoteleostei</taxon>
        <taxon>Acanthomorphata</taxon>
        <taxon>Ovalentaria</taxon>
        <taxon>Atherinomorphae</taxon>
        <taxon>Cyprinodontiformes</taxon>
        <taxon>Goodeidae</taxon>
        <taxon>Goodea</taxon>
    </lineage>
</organism>
<dbReference type="EMBL" id="JAHRIO010085491">
    <property type="protein sequence ID" value="MEQ2186737.1"/>
    <property type="molecule type" value="Genomic_DNA"/>
</dbReference>
<feature type="compositionally biased region" description="Polar residues" evidence="1">
    <location>
        <begin position="250"/>
        <end position="263"/>
    </location>
</feature>
<gene>
    <name evidence="2" type="ORF">GOODEAATRI_031703</name>
</gene>
<reference evidence="2 3" key="1">
    <citation type="submission" date="2021-06" db="EMBL/GenBank/DDBJ databases">
        <authorList>
            <person name="Palmer J.M."/>
        </authorList>
    </citation>
    <scope>NUCLEOTIDE SEQUENCE [LARGE SCALE GENOMIC DNA]</scope>
    <source>
        <strain evidence="2 3">GA_2019</strain>
        <tissue evidence="2">Muscle</tissue>
    </source>
</reference>
<feature type="region of interest" description="Disordered" evidence="1">
    <location>
        <begin position="50"/>
        <end position="310"/>
    </location>
</feature>
<comment type="caution">
    <text evidence="2">The sequence shown here is derived from an EMBL/GenBank/DDBJ whole genome shotgun (WGS) entry which is preliminary data.</text>
</comment>
<feature type="compositionally biased region" description="Polar residues" evidence="1">
    <location>
        <begin position="273"/>
        <end position="283"/>
    </location>
</feature>
<accession>A0ABV0PTA4</accession>